<evidence type="ECO:0008006" key="3">
    <source>
        <dbReference type="Google" id="ProtNLM"/>
    </source>
</evidence>
<proteinExistence type="predicted"/>
<comment type="caution">
    <text evidence="1">The sequence shown here is derived from an EMBL/GenBank/DDBJ whole genome shotgun (WGS) entry which is preliminary data.</text>
</comment>
<keyword evidence="2" id="KW-1185">Reference proteome</keyword>
<gene>
    <name evidence="1" type="ORF">FFL01_22580</name>
</gene>
<evidence type="ECO:0000313" key="1">
    <source>
        <dbReference type="EMBL" id="GEC72719.1"/>
    </source>
</evidence>
<protein>
    <recommendedName>
        <fullName evidence="3">DUF3037 domain-containing protein</fullName>
    </recommendedName>
</protein>
<evidence type="ECO:0000313" key="2">
    <source>
        <dbReference type="Proteomes" id="UP000316775"/>
    </source>
</evidence>
<organism evidence="1 2">
    <name type="scientific">Flavobacterium flevense</name>
    <dbReference type="NCBI Taxonomy" id="983"/>
    <lineage>
        <taxon>Bacteria</taxon>
        <taxon>Pseudomonadati</taxon>
        <taxon>Bacteroidota</taxon>
        <taxon>Flavobacteriia</taxon>
        <taxon>Flavobacteriales</taxon>
        <taxon>Flavobacteriaceae</taxon>
        <taxon>Flavobacterium</taxon>
    </lineage>
</organism>
<accession>A0A4Y4AZH1</accession>
<dbReference type="EMBL" id="BJNP01000024">
    <property type="protein sequence ID" value="GEC72719.1"/>
    <property type="molecule type" value="Genomic_DNA"/>
</dbReference>
<dbReference type="InterPro" id="IPR021398">
    <property type="entry name" value="DUF3037"/>
</dbReference>
<name>A0A4Y4AZH1_9FLAO</name>
<sequence>MKDNFYTYCLLKYKHSPFLDESVNIGVLIYFGDSQRFSFKYSKNLSRIKSIYNNVPEKTVKEYLRQIHNRLLKYQSTNEDIFPLNDSNLKEFLQHNILPIDSSVLQFSTFKTDVQDINESIIEDIIFEQYFIEDIKASNNQSQEPKIISHLYSELRKSGFYEVVNKNRVQKDFNVKTNTGNFNFDFAWKNGVWNLVKPVGFDLKTGDGIIQKARNNLGEFTDLESEVKAQYKCAIIVGKPSDRKLYSNYTKALDILHKLPKTIKILEENDLKQYSKEVVEAVSKENSDI</sequence>
<dbReference type="AlphaFoldDB" id="A0A4Y4AZH1"/>
<dbReference type="RefSeq" id="WP_073245463.1">
    <property type="nucleotide sequence ID" value="NZ_BJNP01000024.1"/>
</dbReference>
<reference evidence="1 2" key="1">
    <citation type="submission" date="2019-06" db="EMBL/GenBank/DDBJ databases">
        <title>Whole genome shotgun sequence of Flavobacterium flevense NBRC 14960.</title>
        <authorList>
            <person name="Hosoyama A."/>
            <person name="Uohara A."/>
            <person name="Ohji S."/>
            <person name="Ichikawa N."/>
        </authorList>
    </citation>
    <scope>NUCLEOTIDE SEQUENCE [LARGE SCALE GENOMIC DNA]</scope>
    <source>
        <strain evidence="1 2">NBRC 14960</strain>
    </source>
</reference>
<dbReference type="Pfam" id="PF11236">
    <property type="entry name" value="DUF3037"/>
    <property type="match status" value="1"/>
</dbReference>
<dbReference type="Proteomes" id="UP000316775">
    <property type="component" value="Unassembled WGS sequence"/>
</dbReference>
<dbReference type="OrthoDB" id="8199584at2"/>